<dbReference type="Proteomes" id="UP000226429">
    <property type="component" value="Unassembled WGS sequence"/>
</dbReference>
<dbReference type="InterPro" id="IPR000297">
    <property type="entry name" value="PPIase_PpiC"/>
</dbReference>
<evidence type="ECO:0000256" key="7">
    <source>
        <dbReference type="ARBA" id="ARBA00023186"/>
    </source>
</evidence>
<keyword evidence="2" id="KW-1003">Cell membrane</keyword>
<keyword evidence="6 11" id="KW-0472">Membrane</keyword>
<reference evidence="13 14" key="2">
    <citation type="journal article" date="2018" name="J. Invertebr. Pathol.">
        <title>'Candidatus Aquirickettsiella gammari' (Gammaproteobacteria: Legionellales: Coxiellaceae): A bacterial pathogen of the freshwater crustacean Gammarus fossarum (Malacostraca: Amphipoda).</title>
        <authorList>
            <person name="Bojko J."/>
            <person name="Dunn A.M."/>
            <person name="Stebbing P.D."/>
            <person name="van Aerle R."/>
            <person name="Bacela-Spychalska K."/>
            <person name="Bean T.P."/>
            <person name="Urrutia A."/>
            <person name="Stentiford G.D."/>
        </authorList>
    </citation>
    <scope>NUCLEOTIDE SEQUENCE [LARGE SCALE GENOMIC DNA]</scope>
    <source>
        <strain evidence="13">RA15029</strain>
    </source>
</reference>
<keyword evidence="5 11" id="KW-1133">Transmembrane helix</keyword>
<evidence type="ECO:0000256" key="5">
    <source>
        <dbReference type="ARBA" id="ARBA00022989"/>
    </source>
</evidence>
<dbReference type="InterPro" id="IPR027304">
    <property type="entry name" value="Trigger_fact/SurA_dom_sf"/>
</dbReference>
<evidence type="ECO:0000256" key="8">
    <source>
        <dbReference type="ARBA" id="ARBA00038408"/>
    </source>
</evidence>
<sequence>MLQSIRDKAQGWITSTVIGLLIVIFALWGIHGYLELNIGKENKVVASVVGQSLLQSDFDKAYQRVYQQARERLGGKFVNNEKMAKQLRLQTIQQWEETQVLAQAALQAKYRISQTLIDSVLLNIPVFQSAGRFSAQHFYDVLNTLNYTKFQFLADLKKLILINQVQEGIIQSAFALPGDINKSINFINQKRDFAYLIIPYSNFLAEQFSIPDSQALAYYQQNKHDFAQAEQVSIEYIELLLAKEEKDGKNFAEARNNLANLSYTHPDSLDFVANKLGLSIQSIPFFDKTGGKEALTKNPKIIAAAFSQDVLQGNNSPIIDINADRAIVLRVKQHKFPATQPFPDVREKIKKVLGKQTAIAKTQAYGEGLFRKLMEDSSYVGNIGKKSLSWQVVKRASRYSDQLNAAILNVAFKLVPSNKKSTASPSLLGFALENGDYALVRLITVHEDEANKVLMAQKQKFYREKLAKDFGQLDYRLYTQALLKKAKLVISR</sequence>
<evidence type="ECO:0000256" key="1">
    <source>
        <dbReference type="ARBA" id="ARBA00004382"/>
    </source>
</evidence>
<dbReference type="InterPro" id="IPR046357">
    <property type="entry name" value="PPIase_dom_sf"/>
</dbReference>
<evidence type="ECO:0000313" key="14">
    <source>
        <dbReference type="Proteomes" id="UP000226429"/>
    </source>
</evidence>
<evidence type="ECO:0000313" key="13">
    <source>
        <dbReference type="EMBL" id="RDH41126.1"/>
    </source>
</evidence>
<dbReference type="InterPro" id="IPR052029">
    <property type="entry name" value="PpiD_chaperone"/>
</dbReference>
<gene>
    <name evidence="13" type="ORF">CFE62_000490</name>
</gene>
<dbReference type="Pfam" id="PF13145">
    <property type="entry name" value="Rotamase_2"/>
    <property type="match status" value="1"/>
</dbReference>
<keyword evidence="4 11" id="KW-0812">Transmembrane</keyword>
<organism evidence="13 14">
    <name type="scientific">Candidatus Aquirickettsiella gammari</name>
    <dbReference type="NCBI Taxonomy" id="2016198"/>
    <lineage>
        <taxon>Bacteria</taxon>
        <taxon>Pseudomonadati</taxon>
        <taxon>Pseudomonadota</taxon>
        <taxon>Gammaproteobacteria</taxon>
        <taxon>Legionellales</taxon>
        <taxon>Coxiellaceae</taxon>
        <taxon>Candidatus Aquirickettsiella</taxon>
    </lineage>
</organism>
<comment type="similarity">
    <text evidence="8">Belongs to the PpiD chaperone family.</text>
</comment>
<dbReference type="GO" id="GO:0003755">
    <property type="term" value="F:peptidyl-prolyl cis-trans isomerase activity"/>
    <property type="evidence" value="ECO:0007669"/>
    <property type="project" value="InterPro"/>
</dbReference>
<evidence type="ECO:0000256" key="2">
    <source>
        <dbReference type="ARBA" id="ARBA00022475"/>
    </source>
</evidence>
<protein>
    <recommendedName>
        <fullName evidence="9">Periplasmic chaperone PpiD</fullName>
    </recommendedName>
    <alternativeName>
        <fullName evidence="10">Periplasmic folding chaperone</fullName>
    </alternativeName>
</protein>
<dbReference type="GO" id="GO:0005886">
    <property type="term" value="C:plasma membrane"/>
    <property type="evidence" value="ECO:0007669"/>
    <property type="project" value="UniProtKB-SubCell"/>
</dbReference>
<keyword evidence="14" id="KW-1185">Reference proteome</keyword>
<dbReference type="PANTHER" id="PTHR47529:SF1">
    <property type="entry name" value="PERIPLASMIC CHAPERONE PPID"/>
    <property type="match status" value="1"/>
</dbReference>
<dbReference type="Gene3D" id="1.10.4030.10">
    <property type="entry name" value="Porin chaperone SurA, peptide-binding domain"/>
    <property type="match status" value="2"/>
</dbReference>
<keyword evidence="7" id="KW-0143">Chaperone</keyword>
<dbReference type="Gene3D" id="3.10.50.40">
    <property type="match status" value="1"/>
</dbReference>
<proteinExistence type="inferred from homology"/>
<dbReference type="Pfam" id="PF13624">
    <property type="entry name" value="SurA_N_3"/>
    <property type="match status" value="1"/>
</dbReference>
<evidence type="ECO:0000256" key="9">
    <source>
        <dbReference type="ARBA" id="ARBA00040743"/>
    </source>
</evidence>
<keyword evidence="3" id="KW-0997">Cell inner membrane</keyword>
<reference evidence="13 14" key="1">
    <citation type="journal article" date="2017" name="Int. J. Syst. Evol. Microbiol.">
        <title>Aquarickettsiella crustaci n. gen. n. sp. (Gammaproteobacteria: Legionellales: Coxiellaceae); a bacterial pathogen of the freshwater crustacean: Gammarus fossarum (Malacostraca: Amphipoda).</title>
        <authorList>
            <person name="Bojko J."/>
            <person name="Dunn A.M."/>
            <person name="Stebbing P.D."/>
            <person name="Van Aerle R."/>
            <person name="Bacela-Spychalska K."/>
            <person name="Bean T.P."/>
            <person name="Stentiford G.D."/>
        </authorList>
    </citation>
    <scope>NUCLEOTIDE SEQUENCE [LARGE SCALE GENOMIC DNA]</scope>
    <source>
        <strain evidence="13">RA15029</strain>
    </source>
</reference>
<evidence type="ECO:0000256" key="11">
    <source>
        <dbReference type="SAM" id="Phobius"/>
    </source>
</evidence>
<feature type="domain" description="PpiC" evidence="12">
    <location>
        <begin position="210"/>
        <end position="347"/>
    </location>
</feature>
<comment type="caution">
    <text evidence="13">The sequence shown here is derived from an EMBL/GenBank/DDBJ whole genome shotgun (WGS) entry which is preliminary data.</text>
</comment>
<evidence type="ECO:0000256" key="10">
    <source>
        <dbReference type="ARBA" id="ARBA00042775"/>
    </source>
</evidence>
<feature type="transmembrane region" description="Helical" evidence="11">
    <location>
        <begin position="12"/>
        <end position="34"/>
    </location>
</feature>
<dbReference type="AlphaFoldDB" id="A0A370CMM6"/>
<accession>A0A370CMM6</accession>
<evidence type="ECO:0000256" key="6">
    <source>
        <dbReference type="ARBA" id="ARBA00023136"/>
    </source>
</evidence>
<evidence type="ECO:0000256" key="3">
    <source>
        <dbReference type="ARBA" id="ARBA00022519"/>
    </source>
</evidence>
<evidence type="ECO:0000256" key="4">
    <source>
        <dbReference type="ARBA" id="ARBA00022692"/>
    </source>
</evidence>
<dbReference type="PANTHER" id="PTHR47529">
    <property type="entry name" value="PEPTIDYL-PROLYL CIS-TRANS ISOMERASE D"/>
    <property type="match status" value="1"/>
</dbReference>
<dbReference type="SUPFAM" id="SSF109998">
    <property type="entry name" value="Triger factor/SurA peptide-binding domain-like"/>
    <property type="match status" value="1"/>
</dbReference>
<evidence type="ECO:0000259" key="12">
    <source>
        <dbReference type="Pfam" id="PF13145"/>
    </source>
</evidence>
<comment type="subcellular location">
    <subcellularLocation>
        <location evidence="1">Cell inner membrane</location>
        <topology evidence="1">Single-pass type II membrane protein</topology>
        <orientation evidence="1">Periplasmic side</orientation>
    </subcellularLocation>
</comment>
<dbReference type="EMBL" id="NMOS02000001">
    <property type="protein sequence ID" value="RDH41126.1"/>
    <property type="molecule type" value="Genomic_DNA"/>
</dbReference>
<name>A0A370CMM6_9COXI</name>